<dbReference type="InterPro" id="IPR052193">
    <property type="entry name" value="Peptidase_C59"/>
</dbReference>
<dbReference type="Pfam" id="PF02275">
    <property type="entry name" value="CBAH"/>
    <property type="match status" value="1"/>
</dbReference>
<feature type="signal peptide" evidence="3">
    <location>
        <begin position="1"/>
        <end position="24"/>
    </location>
</feature>
<dbReference type="AlphaFoldDB" id="A0A917NKE5"/>
<feature type="chain" id="PRO_5038079585" evidence="3">
    <location>
        <begin position="25"/>
        <end position="359"/>
    </location>
</feature>
<feature type="domain" description="Choloylglycine hydrolase/NAAA C-terminal" evidence="4">
    <location>
        <begin position="25"/>
        <end position="322"/>
    </location>
</feature>
<dbReference type="RefSeq" id="WP_188965750.1">
    <property type="nucleotide sequence ID" value="NZ_BMKW01000002.1"/>
</dbReference>
<keyword evidence="3" id="KW-0732">Signal</keyword>
<organism evidence="5 6">
    <name type="scientific">Neoroseomonas lacus</name>
    <dbReference type="NCBI Taxonomy" id="287609"/>
    <lineage>
        <taxon>Bacteria</taxon>
        <taxon>Pseudomonadati</taxon>
        <taxon>Pseudomonadota</taxon>
        <taxon>Alphaproteobacteria</taxon>
        <taxon>Acetobacterales</taxon>
        <taxon>Acetobacteraceae</taxon>
        <taxon>Neoroseomonas</taxon>
    </lineage>
</organism>
<evidence type="ECO:0000256" key="3">
    <source>
        <dbReference type="SAM" id="SignalP"/>
    </source>
</evidence>
<protein>
    <submittedName>
        <fullName evidence="5">Choloylglycine hydrolase</fullName>
    </submittedName>
</protein>
<dbReference type="Gene3D" id="3.60.60.10">
    <property type="entry name" value="Penicillin V Acylase, Chain A"/>
    <property type="match status" value="1"/>
</dbReference>
<gene>
    <name evidence="5" type="ORF">GCM10011320_09200</name>
</gene>
<comment type="similarity">
    <text evidence="1">Belongs to the peptidase C59 family.</text>
</comment>
<keyword evidence="2 5" id="KW-0378">Hydrolase</keyword>
<accession>A0A917NKE5</accession>
<evidence type="ECO:0000256" key="2">
    <source>
        <dbReference type="ARBA" id="ARBA00022801"/>
    </source>
</evidence>
<dbReference type="EMBL" id="BMKW01000002">
    <property type="protein sequence ID" value="GGJ04409.1"/>
    <property type="molecule type" value="Genomic_DNA"/>
</dbReference>
<dbReference type="GO" id="GO:0016787">
    <property type="term" value="F:hydrolase activity"/>
    <property type="evidence" value="ECO:0007669"/>
    <property type="project" value="UniProtKB-KW"/>
</dbReference>
<dbReference type="CDD" id="cd01902">
    <property type="entry name" value="Ntn_CGH"/>
    <property type="match status" value="1"/>
</dbReference>
<dbReference type="Proteomes" id="UP000661507">
    <property type="component" value="Unassembled WGS sequence"/>
</dbReference>
<dbReference type="InterPro" id="IPR029055">
    <property type="entry name" value="Ntn_hydrolases_N"/>
</dbReference>
<evidence type="ECO:0000313" key="5">
    <source>
        <dbReference type="EMBL" id="GGJ04409.1"/>
    </source>
</evidence>
<dbReference type="PANTHER" id="PTHR35527">
    <property type="entry name" value="CHOLOYLGLYCINE HYDROLASE"/>
    <property type="match status" value="1"/>
</dbReference>
<reference evidence="5" key="1">
    <citation type="journal article" date="2014" name="Int. J. Syst. Evol. Microbiol.">
        <title>Complete genome sequence of Corynebacterium casei LMG S-19264T (=DSM 44701T), isolated from a smear-ripened cheese.</title>
        <authorList>
            <consortium name="US DOE Joint Genome Institute (JGI-PGF)"/>
            <person name="Walter F."/>
            <person name="Albersmeier A."/>
            <person name="Kalinowski J."/>
            <person name="Ruckert C."/>
        </authorList>
    </citation>
    <scope>NUCLEOTIDE SEQUENCE</scope>
    <source>
        <strain evidence="5">CGMCC 1.3617</strain>
    </source>
</reference>
<dbReference type="InterPro" id="IPR029132">
    <property type="entry name" value="CBAH/NAAA_C"/>
</dbReference>
<dbReference type="PANTHER" id="PTHR35527:SF2">
    <property type="entry name" value="HYDROLASE"/>
    <property type="match status" value="1"/>
</dbReference>
<sequence length="359" mass="38005">MLRTRRRHLLAAALAGMLPAPAMACTRVLYRGSDDVVITARSMDWMEDMATDLWAFPAGMTRDGAAGADTPRWTARYGSVIAAAYNIGTAEGLNDQGLAAHALYLAESDYGPAVSGKPRLSITLWAQYALDNYATVAEAVTALRAEPFRIAAPALPNGSAASLHLALSDRSGDSAIFEYIGGNLVIHHGRDYVVMTNSPSYDQQLAVNRYWTTVGGTNFLPGTNRAADRYARASFLLGAIPTEVAPAYIAGVPGHDFATQALASVVSVIRGVSVPLGITTPTEPNIASTIWRSAADQKNLTYMFDSATRPNVFWVSLAALGLRAGAPSRKLPLAGGEIYGGEVSAKFVPTPPFAFLPAG</sequence>
<evidence type="ECO:0000256" key="1">
    <source>
        <dbReference type="ARBA" id="ARBA00006625"/>
    </source>
</evidence>
<evidence type="ECO:0000259" key="4">
    <source>
        <dbReference type="Pfam" id="PF02275"/>
    </source>
</evidence>
<name>A0A917NKE5_9PROT</name>
<proteinExistence type="inferred from homology"/>
<evidence type="ECO:0000313" key="6">
    <source>
        <dbReference type="Proteomes" id="UP000661507"/>
    </source>
</evidence>
<reference evidence="5" key="2">
    <citation type="submission" date="2020-09" db="EMBL/GenBank/DDBJ databases">
        <authorList>
            <person name="Sun Q."/>
            <person name="Zhou Y."/>
        </authorList>
    </citation>
    <scope>NUCLEOTIDE SEQUENCE</scope>
    <source>
        <strain evidence="5">CGMCC 1.3617</strain>
    </source>
</reference>
<keyword evidence="6" id="KW-1185">Reference proteome</keyword>
<comment type="caution">
    <text evidence="5">The sequence shown here is derived from an EMBL/GenBank/DDBJ whole genome shotgun (WGS) entry which is preliminary data.</text>
</comment>
<dbReference type="SUPFAM" id="SSF56235">
    <property type="entry name" value="N-terminal nucleophile aminohydrolases (Ntn hydrolases)"/>
    <property type="match status" value="1"/>
</dbReference>